<organism evidence="1 2">
    <name type="scientific">Halorussus caseinilyticus</name>
    <dbReference type="NCBI Taxonomy" id="3034025"/>
    <lineage>
        <taxon>Archaea</taxon>
        <taxon>Methanobacteriati</taxon>
        <taxon>Methanobacteriota</taxon>
        <taxon>Stenosarchaea group</taxon>
        <taxon>Halobacteria</taxon>
        <taxon>Halobacteriales</taxon>
        <taxon>Haladaptataceae</taxon>
        <taxon>Halorussus</taxon>
    </lineage>
</organism>
<dbReference type="AlphaFoldDB" id="A0ABD5WSV6"/>
<comment type="caution">
    <text evidence="1">The sequence shown here is derived from an EMBL/GenBank/DDBJ whole genome shotgun (WGS) entry which is preliminary data.</text>
</comment>
<name>A0ABD5WSV6_9EURY</name>
<accession>A0ABD5WSV6</accession>
<gene>
    <name evidence="1" type="ORF">ACFQJ6_18820</name>
</gene>
<protein>
    <submittedName>
        <fullName evidence="1">Uncharacterized protein</fullName>
    </submittedName>
</protein>
<dbReference type="GeneID" id="79304820"/>
<dbReference type="EMBL" id="JBHSZH010000005">
    <property type="protein sequence ID" value="MFC7081840.1"/>
    <property type="molecule type" value="Genomic_DNA"/>
</dbReference>
<reference evidence="1 2" key="1">
    <citation type="journal article" date="2019" name="Int. J. Syst. Evol. Microbiol.">
        <title>The Global Catalogue of Microorganisms (GCM) 10K type strain sequencing project: providing services to taxonomists for standard genome sequencing and annotation.</title>
        <authorList>
            <consortium name="The Broad Institute Genomics Platform"/>
            <consortium name="The Broad Institute Genome Sequencing Center for Infectious Disease"/>
            <person name="Wu L."/>
            <person name="Ma J."/>
        </authorList>
    </citation>
    <scope>NUCLEOTIDE SEQUENCE [LARGE SCALE GENOMIC DNA]</scope>
    <source>
        <strain evidence="1 2">DT72</strain>
    </source>
</reference>
<keyword evidence="2" id="KW-1185">Reference proteome</keyword>
<evidence type="ECO:0000313" key="1">
    <source>
        <dbReference type="EMBL" id="MFC7081840.1"/>
    </source>
</evidence>
<evidence type="ECO:0000313" key="2">
    <source>
        <dbReference type="Proteomes" id="UP001596407"/>
    </source>
</evidence>
<dbReference type="RefSeq" id="WP_276280197.1">
    <property type="nucleotide sequence ID" value="NZ_CP119809.1"/>
</dbReference>
<proteinExistence type="predicted"/>
<sequence length="43" mass="4658">MVTDWLSRQLKQRPTVAQSVFVLGLYLSTIVTSGCVNCSTTGP</sequence>
<dbReference type="Proteomes" id="UP001596407">
    <property type="component" value="Unassembled WGS sequence"/>
</dbReference>